<sequence length="104" mass="11265">MDQSSERFPADTPGLSPADRRCYQVLSELAIGAAMTEALARQNHHELAAAHVRAADAYRMLAVEGAGDVAEYLRLEDWHRSCAAVEGQLAAEADLRFPDRPGSA</sequence>
<protein>
    <submittedName>
        <fullName evidence="1">Uncharacterized protein</fullName>
    </submittedName>
</protein>
<proteinExistence type="predicted"/>
<gene>
    <name evidence="1" type="ORF">Psi01_47850</name>
</gene>
<comment type="caution">
    <text evidence="1">The sequence shown here is derived from an EMBL/GenBank/DDBJ whole genome shotgun (WGS) entry which is preliminary data.</text>
</comment>
<accession>A0A8J3SJE4</accession>
<dbReference type="RefSeq" id="WP_204066278.1">
    <property type="nucleotide sequence ID" value="NZ_BOOJ01000037.1"/>
</dbReference>
<name>A0A8J3SJE4_9ACTN</name>
<dbReference type="Proteomes" id="UP000619788">
    <property type="component" value="Unassembled WGS sequence"/>
</dbReference>
<organism evidence="1 2">
    <name type="scientific">Planobispora siamensis</name>
    <dbReference type="NCBI Taxonomy" id="936338"/>
    <lineage>
        <taxon>Bacteria</taxon>
        <taxon>Bacillati</taxon>
        <taxon>Actinomycetota</taxon>
        <taxon>Actinomycetes</taxon>
        <taxon>Streptosporangiales</taxon>
        <taxon>Streptosporangiaceae</taxon>
        <taxon>Planobispora</taxon>
    </lineage>
</organism>
<reference evidence="1 2" key="1">
    <citation type="submission" date="2021-01" db="EMBL/GenBank/DDBJ databases">
        <title>Whole genome shotgun sequence of Planobispora siamensis NBRC 107568.</title>
        <authorList>
            <person name="Komaki H."/>
            <person name="Tamura T."/>
        </authorList>
    </citation>
    <scope>NUCLEOTIDE SEQUENCE [LARGE SCALE GENOMIC DNA]</scope>
    <source>
        <strain evidence="1 2">NBRC 107568</strain>
    </source>
</reference>
<dbReference type="EMBL" id="BOOJ01000037">
    <property type="protein sequence ID" value="GIH94155.1"/>
    <property type="molecule type" value="Genomic_DNA"/>
</dbReference>
<evidence type="ECO:0000313" key="1">
    <source>
        <dbReference type="EMBL" id="GIH94155.1"/>
    </source>
</evidence>
<dbReference type="AlphaFoldDB" id="A0A8J3SJE4"/>
<evidence type="ECO:0000313" key="2">
    <source>
        <dbReference type="Proteomes" id="UP000619788"/>
    </source>
</evidence>
<keyword evidence="2" id="KW-1185">Reference proteome</keyword>